<evidence type="ECO:0000256" key="2">
    <source>
        <dbReference type="ARBA" id="ARBA00022777"/>
    </source>
</evidence>
<evidence type="ECO:0000259" key="7">
    <source>
        <dbReference type="PROSITE" id="PS50110"/>
    </source>
</evidence>
<dbReference type="SUPFAM" id="SSF55781">
    <property type="entry name" value="GAF domain-like"/>
    <property type="match status" value="2"/>
</dbReference>
<dbReference type="Pfam" id="PF15915">
    <property type="entry name" value="BAT"/>
    <property type="match status" value="1"/>
</dbReference>
<evidence type="ECO:0000313" key="8">
    <source>
        <dbReference type="EMBL" id="SFS08165.1"/>
    </source>
</evidence>
<evidence type="ECO:0000256" key="4">
    <source>
        <dbReference type="ARBA" id="ARBA00023163"/>
    </source>
</evidence>
<dbReference type="Gene3D" id="3.30.450.40">
    <property type="match status" value="2"/>
</dbReference>
<dbReference type="AlphaFoldDB" id="A0A1I6LXN8"/>
<dbReference type="Gene3D" id="1.10.10.10">
    <property type="entry name" value="Winged helix-like DNA-binding domain superfamily/Winged helix DNA-binding domain"/>
    <property type="match status" value="1"/>
</dbReference>
<dbReference type="Pfam" id="PF04967">
    <property type="entry name" value="HTH_10"/>
    <property type="match status" value="1"/>
</dbReference>
<proteinExistence type="predicted"/>
<dbReference type="InterPro" id="IPR029016">
    <property type="entry name" value="GAF-like_dom_sf"/>
</dbReference>
<dbReference type="InterPro" id="IPR011006">
    <property type="entry name" value="CheY-like_superfamily"/>
</dbReference>
<dbReference type="InterPro" id="IPR031803">
    <property type="entry name" value="BAT_GAF/HTH-assoc"/>
</dbReference>
<dbReference type="OrthoDB" id="342253at2157"/>
<dbReference type="CDD" id="cd00156">
    <property type="entry name" value="REC"/>
    <property type="match status" value="1"/>
</dbReference>
<dbReference type="GO" id="GO:0000160">
    <property type="term" value="P:phosphorelay signal transduction system"/>
    <property type="evidence" value="ECO:0007669"/>
    <property type="project" value="InterPro"/>
</dbReference>
<dbReference type="Pfam" id="PF13185">
    <property type="entry name" value="GAF_2"/>
    <property type="match status" value="2"/>
</dbReference>
<reference evidence="8 9" key="1">
    <citation type="submission" date="2016-10" db="EMBL/GenBank/DDBJ databases">
        <authorList>
            <person name="de Groot N.N."/>
        </authorList>
    </citation>
    <scope>NUCLEOTIDE SEQUENCE [LARGE SCALE GENOMIC DNA]</scope>
    <source>
        <strain evidence="8 9">CGMCC 1.10457</strain>
    </source>
</reference>
<evidence type="ECO:0000256" key="3">
    <source>
        <dbReference type="ARBA" id="ARBA00023015"/>
    </source>
</evidence>
<keyword evidence="2" id="KW-0418">Kinase</keyword>
<evidence type="ECO:0000256" key="5">
    <source>
        <dbReference type="PROSITE-ProRule" id="PRU00169"/>
    </source>
</evidence>
<dbReference type="PANTHER" id="PTHR34236">
    <property type="entry name" value="DIMETHYL SULFOXIDE REDUCTASE TRANSCRIPTIONAL ACTIVATOR"/>
    <property type="match status" value="1"/>
</dbReference>
<dbReference type="InterPro" id="IPR003018">
    <property type="entry name" value="GAF"/>
</dbReference>
<name>A0A1I6LXN8_9EURY</name>
<dbReference type="PANTHER" id="PTHR34236:SF1">
    <property type="entry name" value="DIMETHYL SULFOXIDE REDUCTASE TRANSCRIPTIONAL ACTIVATOR"/>
    <property type="match status" value="1"/>
</dbReference>
<organism evidence="8 9">
    <name type="scientific">Halomicrobium zhouii</name>
    <dbReference type="NCBI Taxonomy" id="767519"/>
    <lineage>
        <taxon>Archaea</taxon>
        <taxon>Methanobacteriati</taxon>
        <taxon>Methanobacteriota</taxon>
        <taxon>Stenosarchaea group</taxon>
        <taxon>Halobacteria</taxon>
        <taxon>Halobacteriales</taxon>
        <taxon>Haloarculaceae</taxon>
        <taxon>Halomicrobium</taxon>
    </lineage>
</organism>
<evidence type="ECO:0000313" key="9">
    <source>
        <dbReference type="Proteomes" id="UP000199062"/>
    </source>
</evidence>
<feature type="compositionally biased region" description="Polar residues" evidence="6">
    <location>
        <begin position="149"/>
        <end position="159"/>
    </location>
</feature>
<gene>
    <name evidence="8" type="ORF">SAMN05216559_3367</name>
</gene>
<keyword evidence="4" id="KW-0804">Transcription</keyword>
<dbReference type="Proteomes" id="UP000199062">
    <property type="component" value="Unassembled WGS sequence"/>
</dbReference>
<sequence length="728" mass="77875">MSSPQLQPLTVLLVSSSGLLPGSDRSLDAADPMIDAERSDSADGALERIEANDAEDDRIDAVVCGHDPPAVDAVEFVTTLRKRHRELPVILLPGDGSPEFVEGALAAGATDVVQAPPSSVSPSVLANRIRQFVRPADSAGGSPNDASGAESNDQTSSEDAPTDDHISVLSGAVREIRHAEERDAIATVISDAVRGILDAPGVAVFLFDDRDNLLRPAAMTDEMCEYYGGETVFGPGKPDSITWRVFVTGDSLLFDDLRESEACVNEDTDARSSVFVPFGEHGVVVASTDAVGTFSERSLEVIELLTTTAEATLDRVESAENLRRRDRRRRERETRLAHLERTVDLVASVDRALVDAESREAAEAAVLECLVEDGEFDFAWIGGVDARTGELTPREWTDGGGQYLDDLSLAVDDCDEPSCRTARQWQPVAERNVAETLDGDGWERDALAADFHSVLSVPLVYEGVQYGVLSVYANRPGGPTEPLASVLDGVGKTTAYAINTIERRLSMLSEGVTELELRIEGVDDVLNVVAESVGTTVDCLELRPWPDGSTAIRFSAPDVSVESVLSATSGLVAVHSVTHVGGNGAHCFDAVVGGEMVGSVVAASGGVTQTVTADGRSLVVTVTVPDSLDVRTFLDRLARRYPDTELLARRERESASMARGSFLQRLESSLTDRQLEVLRTAHDQGFFQSPRDATGQDVADALGVSQPTISHHLRAGQGTLLSLLFGEE</sequence>
<dbReference type="Gene3D" id="3.40.50.2300">
    <property type="match status" value="1"/>
</dbReference>
<dbReference type="STRING" id="767519.SAMN05216559_3367"/>
<dbReference type="EMBL" id="FOZK01000003">
    <property type="protein sequence ID" value="SFS08165.1"/>
    <property type="molecule type" value="Genomic_DNA"/>
</dbReference>
<dbReference type="SUPFAM" id="SSF52172">
    <property type="entry name" value="CheY-like"/>
    <property type="match status" value="1"/>
</dbReference>
<evidence type="ECO:0000256" key="6">
    <source>
        <dbReference type="SAM" id="MobiDB-lite"/>
    </source>
</evidence>
<feature type="region of interest" description="Disordered" evidence="6">
    <location>
        <begin position="135"/>
        <end position="165"/>
    </location>
</feature>
<dbReference type="InterPro" id="IPR007050">
    <property type="entry name" value="HTH_bacterioopsin"/>
</dbReference>
<accession>A0A1I6LXN8</accession>
<comment type="caution">
    <text evidence="5">Lacks conserved residue(s) required for the propagation of feature annotation.</text>
</comment>
<dbReference type="InterPro" id="IPR036388">
    <property type="entry name" value="WH-like_DNA-bd_sf"/>
</dbReference>
<dbReference type="InterPro" id="IPR001789">
    <property type="entry name" value="Sig_transdc_resp-reg_receiver"/>
</dbReference>
<dbReference type="GO" id="GO:0016301">
    <property type="term" value="F:kinase activity"/>
    <property type="evidence" value="ECO:0007669"/>
    <property type="project" value="UniProtKB-KW"/>
</dbReference>
<evidence type="ECO:0000256" key="1">
    <source>
        <dbReference type="ARBA" id="ARBA00022679"/>
    </source>
</evidence>
<keyword evidence="1" id="KW-0808">Transferase</keyword>
<dbReference type="RefSeq" id="WP_089817813.1">
    <property type="nucleotide sequence ID" value="NZ_FOZK01000003.1"/>
</dbReference>
<keyword evidence="3" id="KW-0805">Transcription regulation</keyword>
<keyword evidence="9" id="KW-1185">Reference proteome</keyword>
<protein>
    <submittedName>
        <fullName evidence="8">GAF domain-containing protein</fullName>
    </submittedName>
</protein>
<feature type="domain" description="Response regulatory" evidence="7">
    <location>
        <begin position="10"/>
        <end position="130"/>
    </location>
</feature>
<dbReference type="PROSITE" id="PS50110">
    <property type="entry name" value="RESPONSE_REGULATORY"/>
    <property type="match status" value="1"/>
</dbReference>